<dbReference type="Pfam" id="PF01535">
    <property type="entry name" value="PPR"/>
    <property type="match status" value="2"/>
</dbReference>
<accession>A0AAP0RM13</accession>
<dbReference type="AlphaFoldDB" id="A0AAP0RM13"/>
<name>A0AAP0RM13_LIQFO</name>
<dbReference type="FunFam" id="1.25.40.10:FF:001578">
    <property type="entry name" value="Uncharacterized protein"/>
    <property type="match status" value="1"/>
</dbReference>
<dbReference type="InterPro" id="IPR011990">
    <property type="entry name" value="TPR-like_helical_dom_sf"/>
</dbReference>
<dbReference type="NCBIfam" id="TIGR00756">
    <property type="entry name" value="PPR"/>
    <property type="match status" value="2"/>
</dbReference>
<dbReference type="Gene3D" id="1.25.40.10">
    <property type="entry name" value="Tetratricopeptide repeat domain"/>
    <property type="match status" value="4"/>
</dbReference>
<dbReference type="GO" id="GO:0003729">
    <property type="term" value="F:mRNA binding"/>
    <property type="evidence" value="ECO:0007669"/>
    <property type="project" value="UniProtKB-ARBA"/>
</dbReference>
<dbReference type="GO" id="GO:0005739">
    <property type="term" value="C:mitochondrion"/>
    <property type="evidence" value="ECO:0007669"/>
    <property type="project" value="TreeGrafter"/>
</dbReference>
<evidence type="ECO:0000313" key="5">
    <source>
        <dbReference type="Proteomes" id="UP001415857"/>
    </source>
</evidence>
<dbReference type="PROSITE" id="PS51375">
    <property type="entry name" value="PPR"/>
    <property type="match status" value="2"/>
</dbReference>
<organism evidence="4 5">
    <name type="scientific">Liquidambar formosana</name>
    <name type="common">Formosan gum</name>
    <dbReference type="NCBI Taxonomy" id="63359"/>
    <lineage>
        <taxon>Eukaryota</taxon>
        <taxon>Viridiplantae</taxon>
        <taxon>Streptophyta</taxon>
        <taxon>Embryophyta</taxon>
        <taxon>Tracheophyta</taxon>
        <taxon>Spermatophyta</taxon>
        <taxon>Magnoliopsida</taxon>
        <taxon>eudicotyledons</taxon>
        <taxon>Gunneridae</taxon>
        <taxon>Pentapetalae</taxon>
        <taxon>Saxifragales</taxon>
        <taxon>Altingiaceae</taxon>
        <taxon>Liquidambar</taxon>
    </lineage>
</organism>
<reference evidence="4 5" key="1">
    <citation type="journal article" date="2024" name="Plant J.">
        <title>Genome sequences and population genomics reveal climatic adaptation and genomic divergence between two closely related sweetgum species.</title>
        <authorList>
            <person name="Xu W.Q."/>
            <person name="Ren C.Q."/>
            <person name="Zhang X.Y."/>
            <person name="Comes H.P."/>
            <person name="Liu X.H."/>
            <person name="Li Y.G."/>
            <person name="Kettle C.J."/>
            <person name="Jalonen R."/>
            <person name="Gaisberger H."/>
            <person name="Ma Y.Z."/>
            <person name="Qiu Y.X."/>
        </authorList>
    </citation>
    <scope>NUCLEOTIDE SEQUENCE [LARGE SCALE GENOMIC DNA]</scope>
    <source>
        <strain evidence="4">Hangzhou</strain>
    </source>
</reference>
<feature type="repeat" description="PPR" evidence="3">
    <location>
        <begin position="227"/>
        <end position="261"/>
    </location>
</feature>
<dbReference type="PANTHER" id="PTHR45717">
    <property type="entry name" value="OS12G0527900 PROTEIN"/>
    <property type="match status" value="1"/>
</dbReference>
<dbReference type="FunFam" id="1.25.40.10:FF:002937">
    <property type="entry name" value="Uncharacterized protein"/>
    <property type="match status" value="1"/>
</dbReference>
<evidence type="ECO:0000313" key="4">
    <source>
        <dbReference type="EMBL" id="KAK9279392.1"/>
    </source>
</evidence>
<dbReference type="FunFam" id="1.25.40.10:FF:000799">
    <property type="entry name" value="Pentatricopeptide repeat-containing protein At1g07590, mitochondrial"/>
    <property type="match status" value="1"/>
</dbReference>
<dbReference type="InterPro" id="IPR002885">
    <property type="entry name" value="PPR_rpt"/>
</dbReference>
<evidence type="ECO:0000256" key="3">
    <source>
        <dbReference type="PROSITE-ProRule" id="PRU00708"/>
    </source>
</evidence>
<feature type="repeat" description="PPR" evidence="3">
    <location>
        <begin position="366"/>
        <end position="400"/>
    </location>
</feature>
<comment type="similarity">
    <text evidence="1">Belongs to the PPR family. P subfamily.</text>
</comment>
<comment type="caution">
    <text evidence="4">The sequence shown here is derived from an EMBL/GenBank/DDBJ whole genome shotgun (WGS) entry which is preliminary data.</text>
</comment>
<evidence type="ECO:0008006" key="6">
    <source>
        <dbReference type="Google" id="ProtNLM"/>
    </source>
</evidence>
<dbReference type="PANTHER" id="PTHR45717:SF11">
    <property type="entry name" value="PENTACOTRIPEPTIDE-REPEAT REGION OF PRORP DOMAIN-CONTAINING PROTEIN"/>
    <property type="match status" value="1"/>
</dbReference>
<protein>
    <recommendedName>
        <fullName evidence="6">Pentatricopeptide repeat-containing protein</fullName>
    </recommendedName>
</protein>
<keyword evidence="5" id="KW-1185">Reference proteome</keyword>
<dbReference type="Proteomes" id="UP001415857">
    <property type="component" value="Unassembled WGS sequence"/>
</dbReference>
<sequence>MQAVALLWERRRVFQAIHRTTVALISSPVINQRFTFLSTQIPCSSSEENSEPKQEEPKCLSLRIEKLPRGESVGSAFQSWMGEGLPIHRGDIFHAINRLRKLKLNKRALEVMEWVIRERPYRPKELDYSYLLEFTTKLHGVSRGEGLFSRIPPELQNELLYNNLVIACLDKGTIRLSLAYMKKMRELGYPISHLIFNRLIILHSSPNRKKTIPRILTQMKADRVARHVSTYNILMKIEANEHNIEGLVQVFGEMKQAKVEPNEISFCILATAHAVAKLYTAAETYVEAVEKSMTGNNWSTLDVLLILYGYLGKAKELERTWAVVQELPHVRSKSYMLVIEAFGRIGQLSRAEELWLEMKSKREVKSTEQFNSIISAYCKHGIIAKASRLFREMKTNGCKPNAITYRNLALGCLKAELVEEAMKTLELGMDQTTSTRVRKSTPWLETTLSIVEIFAEKGDVENAEKLFEELAKAKYSRYTFVSNILIKAYVKAKIYDPNLLRRMILGGARPDAETYSLIKLSEQFRT</sequence>
<proteinExistence type="inferred from homology"/>
<dbReference type="Pfam" id="PF13041">
    <property type="entry name" value="PPR_2"/>
    <property type="match status" value="2"/>
</dbReference>
<evidence type="ECO:0000256" key="2">
    <source>
        <dbReference type="ARBA" id="ARBA00022737"/>
    </source>
</evidence>
<gene>
    <name evidence="4" type="ORF">L1049_013071</name>
</gene>
<keyword evidence="2" id="KW-0677">Repeat</keyword>
<evidence type="ECO:0000256" key="1">
    <source>
        <dbReference type="ARBA" id="ARBA00007626"/>
    </source>
</evidence>
<dbReference type="EMBL" id="JBBPBK010000008">
    <property type="protein sequence ID" value="KAK9279392.1"/>
    <property type="molecule type" value="Genomic_DNA"/>
</dbReference>